<keyword evidence="3 14" id="KW-0813">Transport</keyword>
<comment type="function">
    <text evidence="2 14">Accepts electrons from ETF and reduces ubiquinone.</text>
</comment>
<dbReference type="Gene3D" id="3.30.9.90">
    <property type="match status" value="1"/>
</dbReference>
<dbReference type="RefSeq" id="WP_085579496.1">
    <property type="nucleotide sequence ID" value="NZ_JFKA01000001.1"/>
</dbReference>
<evidence type="ECO:0000256" key="8">
    <source>
        <dbReference type="ARBA" id="ARBA00022982"/>
    </source>
</evidence>
<feature type="domain" description="ETF-QO/FixC ubiquinone-binding" evidence="16">
    <location>
        <begin position="208"/>
        <end position="301"/>
    </location>
</feature>
<keyword evidence="4" id="KW-0004">4Fe-4S</keyword>
<keyword evidence="12 14" id="KW-0830">Ubiquinone</keyword>
<reference evidence="17 18" key="1">
    <citation type="submission" date="2014-03" db="EMBL/GenBank/DDBJ databases">
        <title>The draft genome sequence of Thalassospira mesophila JCM 18969.</title>
        <authorList>
            <person name="Lai Q."/>
            <person name="Shao Z."/>
        </authorList>
    </citation>
    <scope>NUCLEOTIDE SEQUENCE [LARGE SCALE GENOMIC DNA]</scope>
    <source>
        <strain evidence="17 18">JCM 18969</strain>
    </source>
</reference>
<dbReference type="SUPFAM" id="SSF54373">
    <property type="entry name" value="FAD-linked reductases, C-terminal domain"/>
    <property type="match status" value="1"/>
</dbReference>
<evidence type="ECO:0000313" key="18">
    <source>
        <dbReference type="Proteomes" id="UP000193391"/>
    </source>
</evidence>
<keyword evidence="5 14" id="KW-0285">Flavoprotein</keyword>
<dbReference type="EMBL" id="JFKA01000001">
    <property type="protein sequence ID" value="OSQ40807.1"/>
    <property type="molecule type" value="Genomic_DNA"/>
</dbReference>
<comment type="cofactor">
    <cofactor evidence="1 14">
        <name>FAD</name>
        <dbReference type="ChEBI" id="CHEBI:57692"/>
    </cofactor>
</comment>
<dbReference type="GO" id="GO:0004174">
    <property type="term" value="F:electron-transferring-flavoprotein dehydrogenase activity"/>
    <property type="evidence" value="ECO:0007669"/>
    <property type="project" value="UniProtKB-UniRule"/>
</dbReference>
<dbReference type="InterPro" id="IPR049398">
    <property type="entry name" value="ETF-QO/FixC_UQ-bd"/>
</dbReference>
<proteinExistence type="predicted"/>
<dbReference type="EC" id="1.5.5.1" evidence="14"/>
<dbReference type="Pfam" id="PF05187">
    <property type="entry name" value="Fer4_ETF_QO"/>
    <property type="match status" value="1"/>
</dbReference>
<sequence length="545" mass="59812">MERESMEFDVVVVGAGVSGLAAAIRLMQLAHEQEKEITVCVVEKGSEVGAHTLSGAVIEPRALNELFPDWQERGAPLNVPATKDQFMMLSETGARQLPTPPQMHNKGNYIVSLGNVCRWLGEQAEALGIEVYPGFAAAEVLFDDAGSVRGIATGDMGILRDGSQGPNYEPGMELHAKYTFFAEGCRGSLSELLIKKFDLREKADPQTYGIGIKELWEVDPAVHEEGKIQHTVGWPLDSKTYGGSFLYHLENNQVSVGFVIGLDYENPHLSPFEEFQRFKTHPEIRKFFENGRRISYGARALNEGGFQSLPDLVFPGGCIIGCSAGFMNVPKIKGSHTAMKTGMLAAEAAFEQLISDAPAPVLNAYPTAVENSWIYPELYKVRNIRPSFAKWGFWGGMAYSAVDTYIFGGKAPWTFKNHADHTCLKPAADMPKITYPKPDGKISFDRLSSVFLSNTNHEEDQPIHLTLKDVTVPVDVNLAKYGGPEALYCPAGVYEFVADAEKGGQRLQINAQNCVHCKTCDIKDPTQNIVWVVPQGGGGPNYPNM</sequence>
<keyword evidence="8 14" id="KW-0249">Electron transport</keyword>
<evidence type="ECO:0000256" key="5">
    <source>
        <dbReference type="ARBA" id="ARBA00022630"/>
    </source>
</evidence>
<evidence type="ECO:0000259" key="15">
    <source>
        <dbReference type="Pfam" id="PF05187"/>
    </source>
</evidence>
<protein>
    <recommendedName>
        <fullName evidence="14">Electron transfer flavoprotein-ubiquinone oxidoreductase</fullName>
        <shortName evidence="14">ETF-QO</shortName>
        <ecNumber evidence="14">1.5.5.1</ecNumber>
    </recommendedName>
</protein>
<evidence type="ECO:0000256" key="4">
    <source>
        <dbReference type="ARBA" id="ARBA00022485"/>
    </source>
</evidence>
<evidence type="ECO:0000256" key="11">
    <source>
        <dbReference type="ARBA" id="ARBA00023014"/>
    </source>
</evidence>
<keyword evidence="6 14" id="KW-0479">Metal-binding</keyword>
<accession>A0A1Y2L4Q9</accession>
<evidence type="ECO:0000256" key="14">
    <source>
        <dbReference type="RuleBase" id="RU366068"/>
    </source>
</evidence>
<dbReference type="InterPro" id="IPR007859">
    <property type="entry name" value="ETF-QO/FixX_C"/>
</dbReference>
<dbReference type="Pfam" id="PF13450">
    <property type="entry name" value="NAD_binding_8"/>
    <property type="match status" value="1"/>
</dbReference>
<dbReference type="FunFam" id="3.30.70.20:FF:000012">
    <property type="entry name" value="Electron transfer flavoprotein-ubiquinone oxidoreductase, mitochondrial"/>
    <property type="match status" value="1"/>
</dbReference>
<dbReference type="AlphaFoldDB" id="A0A1Y2L4Q9"/>
<comment type="catalytic activity">
    <reaction evidence="13 14">
        <text>a ubiquinone + reduced [electron-transfer flavoprotein] = a ubiquinol + oxidized [electron-transfer flavoprotein] + H(+)</text>
        <dbReference type="Rhea" id="RHEA:24052"/>
        <dbReference type="Rhea" id="RHEA-COMP:9565"/>
        <dbReference type="Rhea" id="RHEA-COMP:9566"/>
        <dbReference type="Rhea" id="RHEA-COMP:10685"/>
        <dbReference type="Rhea" id="RHEA-COMP:10686"/>
        <dbReference type="ChEBI" id="CHEBI:15378"/>
        <dbReference type="ChEBI" id="CHEBI:16389"/>
        <dbReference type="ChEBI" id="CHEBI:17976"/>
        <dbReference type="ChEBI" id="CHEBI:57692"/>
        <dbReference type="ChEBI" id="CHEBI:58307"/>
        <dbReference type="EC" id="1.5.5.1"/>
    </reaction>
</comment>
<evidence type="ECO:0000259" key="16">
    <source>
        <dbReference type="Pfam" id="PF21162"/>
    </source>
</evidence>
<evidence type="ECO:0000256" key="6">
    <source>
        <dbReference type="ARBA" id="ARBA00022723"/>
    </source>
</evidence>
<gene>
    <name evidence="17" type="ORF">TMES_03780</name>
</gene>
<dbReference type="Gene3D" id="3.30.70.20">
    <property type="match status" value="1"/>
</dbReference>
<feature type="domain" description="ETF-QO/FixX C-terminal" evidence="15">
    <location>
        <begin position="440"/>
        <end position="542"/>
    </location>
</feature>
<dbReference type="Gene3D" id="3.50.50.60">
    <property type="entry name" value="FAD/NAD(P)-binding domain"/>
    <property type="match status" value="1"/>
</dbReference>
<keyword evidence="18" id="KW-1185">Reference proteome</keyword>
<dbReference type="Pfam" id="PF21162">
    <property type="entry name" value="ETFQO_UQ-bd"/>
    <property type="match status" value="1"/>
</dbReference>
<dbReference type="InterPro" id="IPR036188">
    <property type="entry name" value="FAD/NAD-bd_sf"/>
</dbReference>
<dbReference type="InterPro" id="IPR040156">
    <property type="entry name" value="ETF-QO"/>
</dbReference>
<comment type="caution">
    <text evidence="17">The sequence shown here is derived from an EMBL/GenBank/DDBJ whole genome shotgun (WGS) entry which is preliminary data.</text>
</comment>
<evidence type="ECO:0000256" key="7">
    <source>
        <dbReference type="ARBA" id="ARBA00022827"/>
    </source>
</evidence>
<dbReference type="GO" id="GO:0046872">
    <property type="term" value="F:metal ion binding"/>
    <property type="evidence" value="ECO:0007669"/>
    <property type="project" value="UniProtKB-KW"/>
</dbReference>
<evidence type="ECO:0000313" key="17">
    <source>
        <dbReference type="EMBL" id="OSQ40807.1"/>
    </source>
</evidence>
<dbReference type="SUPFAM" id="SSF51905">
    <property type="entry name" value="FAD/NAD(P)-binding domain"/>
    <property type="match status" value="1"/>
</dbReference>
<evidence type="ECO:0000256" key="3">
    <source>
        <dbReference type="ARBA" id="ARBA00022448"/>
    </source>
</evidence>
<keyword evidence="9 14" id="KW-0560">Oxidoreductase</keyword>
<comment type="cofactor">
    <cofactor evidence="14">
        <name>[4Fe-4S] cluster</name>
        <dbReference type="ChEBI" id="CHEBI:49883"/>
    </cofactor>
    <text evidence="14">Binds 1 [4Fe-4S] cluster.</text>
</comment>
<dbReference type="STRING" id="1293891.TMES_03780"/>
<dbReference type="PANTHER" id="PTHR10617">
    <property type="entry name" value="ELECTRON TRANSFER FLAVOPROTEIN-UBIQUINONE OXIDOREDUCTASE"/>
    <property type="match status" value="1"/>
</dbReference>
<name>A0A1Y2L4Q9_9PROT</name>
<evidence type="ECO:0000256" key="12">
    <source>
        <dbReference type="ARBA" id="ARBA00023075"/>
    </source>
</evidence>
<evidence type="ECO:0000256" key="1">
    <source>
        <dbReference type="ARBA" id="ARBA00001974"/>
    </source>
</evidence>
<organism evidence="17 18">
    <name type="scientific">Thalassospira mesophila</name>
    <dbReference type="NCBI Taxonomy" id="1293891"/>
    <lineage>
        <taxon>Bacteria</taxon>
        <taxon>Pseudomonadati</taxon>
        <taxon>Pseudomonadota</taxon>
        <taxon>Alphaproteobacteria</taxon>
        <taxon>Rhodospirillales</taxon>
        <taxon>Thalassospiraceae</taxon>
        <taxon>Thalassospira</taxon>
    </lineage>
</organism>
<evidence type="ECO:0000256" key="9">
    <source>
        <dbReference type="ARBA" id="ARBA00023002"/>
    </source>
</evidence>
<dbReference type="SUPFAM" id="SSF54862">
    <property type="entry name" value="4Fe-4S ferredoxins"/>
    <property type="match status" value="1"/>
</dbReference>
<dbReference type="OrthoDB" id="9766632at2"/>
<keyword evidence="10 14" id="KW-0408">Iron</keyword>
<dbReference type="GO" id="GO:0051539">
    <property type="term" value="F:4 iron, 4 sulfur cluster binding"/>
    <property type="evidence" value="ECO:0007669"/>
    <property type="project" value="UniProtKB-UniRule"/>
</dbReference>
<evidence type="ECO:0000256" key="13">
    <source>
        <dbReference type="ARBA" id="ARBA00052682"/>
    </source>
</evidence>
<keyword evidence="7 14" id="KW-0274">FAD</keyword>
<dbReference type="PANTHER" id="PTHR10617:SF107">
    <property type="entry name" value="ELECTRON TRANSFER FLAVOPROTEIN-UBIQUINONE OXIDOREDUCTASE, MITOCHONDRIAL"/>
    <property type="match status" value="1"/>
</dbReference>
<keyword evidence="11 14" id="KW-0411">Iron-sulfur</keyword>
<evidence type="ECO:0000256" key="10">
    <source>
        <dbReference type="ARBA" id="ARBA00023004"/>
    </source>
</evidence>
<evidence type="ECO:0000256" key="2">
    <source>
        <dbReference type="ARBA" id="ARBA00002819"/>
    </source>
</evidence>
<dbReference type="Proteomes" id="UP000193391">
    <property type="component" value="Unassembled WGS sequence"/>
</dbReference>